<reference evidence="9 10" key="1">
    <citation type="journal article" date="2018" name="Front. Plant Sci.">
        <title>Red Clover (Trifolium pratense) and Zigzag Clover (T. medium) - A Picture of Genomic Similarities and Differences.</title>
        <authorList>
            <person name="Dluhosova J."/>
            <person name="Istvanek J."/>
            <person name="Nedelnik J."/>
            <person name="Repkova J."/>
        </authorList>
    </citation>
    <scope>NUCLEOTIDE SEQUENCE [LARGE SCALE GENOMIC DNA]</scope>
    <source>
        <strain evidence="10">cv. 10/8</strain>
        <tissue evidence="9">Leaf</tissue>
    </source>
</reference>
<evidence type="ECO:0000313" key="9">
    <source>
        <dbReference type="EMBL" id="MCH86483.1"/>
    </source>
</evidence>
<dbReference type="Proteomes" id="UP000265520">
    <property type="component" value="Unassembled WGS sequence"/>
</dbReference>
<feature type="region of interest" description="Disordered" evidence="7">
    <location>
        <begin position="1"/>
        <end position="38"/>
    </location>
</feature>
<name>A0A392MH19_9FABA</name>
<dbReference type="GO" id="GO:0009788">
    <property type="term" value="P:negative regulation of abscisic acid-activated signaling pathway"/>
    <property type="evidence" value="ECO:0007669"/>
    <property type="project" value="InterPro"/>
</dbReference>
<feature type="non-terminal residue" evidence="9">
    <location>
        <position position="214"/>
    </location>
</feature>
<dbReference type="PANTHER" id="PTHR47287:SF15">
    <property type="entry name" value="ZINC FINGER PROTEIN 3-LIKE"/>
    <property type="match status" value="1"/>
</dbReference>
<evidence type="ECO:0000256" key="5">
    <source>
        <dbReference type="ARBA" id="ARBA00023242"/>
    </source>
</evidence>
<keyword evidence="5" id="KW-0539">Nucleus</keyword>
<dbReference type="InterPro" id="IPR044246">
    <property type="entry name" value="ZFP3-like"/>
</dbReference>
<dbReference type="InterPro" id="IPR036236">
    <property type="entry name" value="Znf_C2H2_sf"/>
</dbReference>
<dbReference type="PROSITE" id="PS50157">
    <property type="entry name" value="ZINC_FINGER_C2H2_2"/>
    <property type="match status" value="1"/>
</dbReference>
<proteinExistence type="predicted"/>
<evidence type="ECO:0000313" key="10">
    <source>
        <dbReference type="Proteomes" id="UP000265520"/>
    </source>
</evidence>
<dbReference type="GO" id="GO:0005634">
    <property type="term" value="C:nucleus"/>
    <property type="evidence" value="ECO:0007669"/>
    <property type="project" value="UniProtKB-SubCell"/>
</dbReference>
<keyword evidence="10" id="KW-1185">Reference proteome</keyword>
<keyword evidence="3 6" id="KW-0863">Zinc-finger</keyword>
<evidence type="ECO:0000256" key="3">
    <source>
        <dbReference type="ARBA" id="ARBA00022771"/>
    </source>
</evidence>
<feature type="domain" description="C2H2-type" evidence="8">
    <location>
        <begin position="104"/>
        <end position="131"/>
    </location>
</feature>
<gene>
    <name evidence="9" type="ORF">A2U01_0007340</name>
</gene>
<dbReference type="PANTHER" id="PTHR47287">
    <property type="entry name" value="C2H2 AND C2HC ZINC FINGERS SUPERFAMILY PROTEIN"/>
    <property type="match status" value="1"/>
</dbReference>
<accession>A0A392MH19</accession>
<evidence type="ECO:0000256" key="7">
    <source>
        <dbReference type="SAM" id="MobiDB-lite"/>
    </source>
</evidence>
<dbReference type="Gene3D" id="3.30.160.60">
    <property type="entry name" value="Classic Zinc Finger"/>
    <property type="match status" value="1"/>
</dbReference>
<dbReference type="InterPro" id="IPR013087">
    <property type="entry name" value="Znf_C2H2_type"/>
</dbReference>
<dbReference type="AlphaFoldDB" id="A0A392MH19"/>
<feature type="compositionally biased region" description="Basic and acidic residues" evidence="7">
    <location>
        <begin position="1"/>
        <end position="33"/>
    </location>
</feature>
<evidence type="ECO:0000256" key="6">
    <source>
        <dbReference type="PROSITE-ProRule" id="PRU00042"/>
    </source>
</evidence>
<dbReference type="PROSITE" id="PS00028">
    <property type="entry name" value="ZINC_FINGER_C2H2_1"/>
    <property type="match status" value="1"/>
</dbReference>
<sequence length="214" mass="24694">MSKRISILDDGDRKLEHKMDEKLESRPDKERKVIPPTSTSNVEDLFAVRFGIRPKSTIKSLEIGEHSPSSQNDAIELLSQSAANEHLSQNATDKPLSKQEMRKFICHYCDKKFFSIRALGGHQNAHKRERVSIKMEKQMREEEIISTLRFILGHQPYPYPLSIPIHYQGHSNLVSFNETPYRKRRKNPDKAQDCCDAGAVFFSIKSPDLFQDPR</sequence>
<comment type="caution">
    <text evidence="9">The sequence shown here is derived from an EMBL/GenBank/DDBJ whole genome shotgun (WGS) entry which is preliminary data.</text>
</comment>
<evidence type="ECO:0000256" key="4">
    <source>
        <dbReference type="ARBA" id="ARBA00022833"/>
    </source>
</evidence>
<dbReference type="EMBL" id="LXQA010010387">
    <property type="protein sequence ID" value="MCH86483.1"/>
    <property type="molecule type" value="Genomic_DNA"/>
</dbReference>
<comment type="subcellular location">
    <subcellularLocation>
        <location evidence="1">Nucleus</location>
    </subcellularLocation>
</comment>
<evidence type="ECO:0000256" key="1">
    <source>
        <dbReference type="ARBA" id="ARBA00004123"/>
    </source>
</evidence>
<dbReference type="SUPFAM" id="SSF57667">
    <property type="entry name" value="beta-beta-alpha zinc fingers"/>
    <property type="match status" value="1"/>
</dbReference>
<protein>
    <submittedName>
        <fullName evidence="9">Zinc finger protein 3-like</fullName>
    </submittedName>
</protein>
<evidence type="ECO:0000256" key="2">
    <source>
        <dbReference type="ARBA" id="ARBA00022723"/>
    </source>
</evidence>
<evidence type="ECO:0000259" key="8">
    <source>
        <dbReference type="PROSITE" id="PS50157"/>
    </source>
</evidence>
<dbReference type="GO" id="GO:0008270">
    <property type="term" value="F:zinc ion binding"/>
    <property type="evidence" value="ECO:0007669"/>
    <property type="project" value="UniProtKB-KW"/>
</dbReference>
<keyword evidence="4" id="KW-0862">Zinc</keyword>
<organism evidence="9 10">
    <name type="scientific">Trifolium medium</name>
    <dbReference type="NCBI Taxonomy" id="97028"/>
    <lineage>
        <taxon>Eukaryota</taxon>
        <taxon>Viridiplantae</taxon>
        <taxon>Streptophyta</taxon>
        <taxon>Embryophyta</taxon>
        <taxon>Tracheophyta</taxon>
        <taxon>Spermatophyta</taxon>
        <taxon>Magnoliopsida</taxon>
        <taxon>eudicotyledons</taxon>
        <taxon>Gunneridae</taxon>
        <taxon>Pentapetalae</taxon>
        <taxon>rosids</taxon>
        <taxon>fabids</taxon>
        <taxon>Fabales</taxon>
        <taxon>Fabaceae</taxon>
        <taxon>Papilionoideae</taxon>
        <taxon>50 kb inversion clade</taxon>
        <taxon>NPAAA clade</taxon>
        <taxon>Hologalegina</taxon>
        <taxon>IRL clade</taxon>
        <taxon>Trifolieae</taxon>
        <taxon>Trifolium</taxon>
    </lineage>
</organism>
<keyword evidence="2" id="KW-0479">Metal-binding</keyword>